<dbReference type="Gene3D" id="2.40.33.20">
    <property type="entry name" value="PK beta-barrel domain-like"/>
    <property type="match status" value="1"/>
</dbReference>
<dbReference type="SUPFAM" id="SSF50800">
    <property type="entry name" value="PK beta-barrel domain-like"/>
    <property type="match status" value="1"/>
</dbReference>
<dbReference type="AlphaFoldDB" id="A0A072NJ99"/>
<dbReference type="InterPro" id="IPR011037">
    <property type="entry name" value="Pyrv_Knase-like_insert_dom_sf"/>
</dbReference>
<dbReference type="InterPro" id="IPR005302">
    <property type="entry name" value="MoCF_Sase_C"/>
</dbReference>
<dbReference type="Pfam" id="PF03473">
    <property type="entry name" value="MOSC"/>
    <property type="match status" value="1"/>
</dbReference>
<gene>
    <name evidence="2" type="ORF">M670_03078</name>
</gene>
<proteinExistence type="predicted"/>
<dbReference type="PANTHER" id="PTHR30212">
    <property type="entry name" value="PROTEIN YIIM"/>
    <property type="match status" value="1"/>
</dbReference>
<dbReference type="GO" id="GO:0030151">
    <property type="term" value="F:molybdenum ion binding"/>
    <property type="evidence" value="ECO:0007669"/>
    <property type="project" value="InterPro"/>
</dbReference>
<dbReference type="PANTHER" id="PTHR30212:SF2">
    <property type="entry name" value="PROTEIN YIIM"/>
    <property type="match status" value="1"/>
</dbReference>
<dbReference type="RefSeq" id="WP_035196549.1">
    <property type="nucleotide sequence ID" value="NZ_JJRY01000012.1"/>
</dbReference>
<evidence type="ECO:0000313" key="2">
    <source>
        <dbReference type="EMBL" id="KEF37774.1"/>
    </source>
</evidence>
<dbReference type="OrthoDB" id="9786134at2"/>
<sequence>MDMILKKIFVGLPQKVGVKNAKNPMEREWESGIFKQPIQDPVLLTKTGLLGDGQADRENHGGPEKAVFVYPFEHYENWQKELNTTEIGPGAMGENFLLENVKEDMVAIGDTYQIGDAIVQVSQPRQPCWKPARRFKIKNLALLIQNSGRTGWYFRVLKEGNIEVGQKLTLIERLYPKWTITKCNEIMHGTSPNPEEVREFAQCELLAQNWKNTLNKRIATGETSDIRKRVIGPNE</sequence>
<comment type="caution">
    <text evidence="2">The sequence shown here is derived from an EMBL/GenBank/DDBJ whole genome shotgun (WGS) entry which is preliminary data.</text>
</comment>
<evidence type="ECO:0000259" key="1">
    <source>
        <dbReference type="PROSITE" id="PS51340"/>
    </source>
</evidence>
<feature type="domain" description="MOSC" evidence="1">
    <location>
        <begin position="36"/>
        <end position="171"/>
    </location>
</feature>
<dbReference type="InterPro" id="IPR005163">
    <property type="entry name" value="Tri_helical_YiiM-like"/>
</dbReference>
<dbReference type="InterPro" id="IPR052353">
    <property type="entry name" value="Benzoxazolinone_Detox_Enz"/>
</dbReference>
<accession>A0A072NJ99</accession>
<dbReference type="EMBL" id="JJRY01000012">
    <property type="protein sequence ID" value="KEF37774.1"/>
    <property type="molecule type" value="Genomic_DNA"/>
</dbReference>
<dbReference type="PROSITE" id="PS51340">
    <property type="entry name" value="MOSC"/>
    <property type="match status" value="1"/>
</dbReference>
<dbReference type="GO" id="GO:0030170">
    <property type="term" value="F:pyridoxal phosphate binding"/>
    <property type="evidence" value="ECO:0007669"/>
    <property type="project" value="InterPro"/>
</dbReference>
<dbReference type="PATRIC" id="fig|1348973.3.peg.2978"/>
<dbReference type="Proteomes" id="UP000027936">
    <property type="component" value="Unassembled WGS sequence"/>
</dbReference>
<reference evidence="2 3" key="1">
    <citation type="submission" date="2014-04" db="EMBL/GenBank/DDBJ databases">
        <title>Draft genome sequence of Bacillus azotoformans MEV2011, a (co-) denitrifying strain unable to grow in the presence of oxygen.</title>
        <authorList>
            <person name="Nielsen M."/>
            <person name="Schreiber L."/>
            <person name="Finster K."/>
            <person name="Schramm A."/>
        </authorList>
    </citation>
    <scope>NUCLEOTIDE SEQUENCE [LARGE SCALE GENOMIC DNA]</scope>
    <source>
        <strain evidence="2 3">MEV2011</strain>
    </source>
</reference>
<dbReference type="GO" id="GO:0003824">
    <property type="term" value="F:catalytic activity"/>
    <property type="evidence" value="ECO:0007669"/>
    <property type="project" value="InterPro"/>
</dbReference>
<evidence type="ECO:0000313" key="3">
    <source>
        <dbReference type="Proteomes" id="UP000027936"/>
    </source>
</evidence>
<organism evidence="2 3">
    <name type="scientific">Schinkia azotoformans MEV2011</name>
    <dbReference type="NCBI Taxonomy" id="1348973"/>
    <lineage>
        <taxon>Bacteria</taxon>
        <taxon>Bacillati</taxon>
        <taxon>Bacillota</taxon>
        <taxon>Bacilli</taxon>
        <taxon>Bacillales</taxon>
        <taxon>Bacillaceae</taxon>
        <taxon>Calidifontibacillus/Schinkia group</taxon>
        <taxon>Schinkia</taxon>
    </lineage>
</organism>
<protein>
    <recommendedName>
        <fullName evidence="1">MOSC domain-containing protein</fullName>
    </recommendedName>
</protein>
<dbReference type="Pfam" id="PF03475">
    <property type="entry name" value="YiiM_3-alpha"/>
    <property type="match status" value="1"/>
</dbReference>
<name>A0A072NJ99_SCHAZ</name>